<proteinExistence type="predicted"/>
<dbReference type="EMBL" id="JARKIE010000073">
    <property type="protein sequence ID" value="KAJ7689280.1"/>
    <property type="molecule type" value="Genomic_DNA"/>
</dbReference>
<comment type="caution">
    <text evidence="1">The sequence shown here is derived from an EMBL/GenBank/DDBJ whole genome shotgun (WGS) entry which is preliminary data.</text>
</comment>
<evidence type="ECO:0000313" key="2">
    <source>
        <dbReference type="Proteomes" id="UP001221757"/>
    </source>
</evidence>
<accession>A0AAD7GDH1</accession>
<dbReference type="Proteomes" id="UP001221757">
    <property type="component" value="Unassembled WGS sequence"/>
</dbReference>
<dbReference type="AlphaFoldDB" id="A0AAD7GDH1"/>
<keyword evidence="2" id="KW-1185">Reference proteome</keyword>
<organism evidence="1 2">
    <name type="scientific">Mycena rosella</name>
    <name type="common">Pink bonnet</name>
    <name type="synonym">Agaricus rosellus</name>
    <dbReference type="NCBI Taxonomy" id="1033263"/>
    <lineage>
        <taxon>Eukaryota</taxon>
        <taxon>Fungi</taxon>
        <taxon>Dikarya</taxon>
        <taxon>Basidiomycota</taxon>
        <taxon>Agaricomycotina</taxon>
        <taxon>Agaricomycetes</taxon>
        <taxon>Agaricomycetidae</taxon>
        <taxon>Agaricales</taxon>
        <taxon>Marasmiineae</taxon>
        <taxon>Mycenaceae</taxon>
        <taxon>Mycena</taxon>
    </lineage>
</organism>
<evidence type="ECO:0000313" key="1">
    <source>
        <dbReference type="EMBL" id="KAJ7689280.1"/>
    </source>
</evidence>
<gene>
    <name evidence="1" type="ORF">B0H17DRAFT_1202402</name>
</gene>
<name>A0AAD7GDH1_MYCRO</name>
<reference evidence="1" key="1">
    <citation type="submission" date="2023-03" db="EMBL/GenBank/DDBJ databases">
        <title>Massive genome expansion in bonnet fungi (Mycena s.s.) driven by repeated elements and novel gene families across ecological guilds.</title>
        <authorList>
            <consortium name="Lawrence Berkeley National Laboratory"/>
            <person name="Harder C.B."/>
            <person name="Miyauchi S."/>
            <person name="Viragh M."/>
            <person name="Kuo A."/>
            <person name="Thoen E."/>
            <person name="Andreopoulos B."/>
            <person name="Lu D."/>
            <person name="Skrede I."/>
            <person name="Drula E."/>
            <person name="Henrissat B."/>
            <person name="Morin E."/>
            <person name="Kohler A."/>
            <person name="Barry K."/>
            <person name="LaButti K."/>
            <person name="Morin E."/>
            <person name="Salamov A."/>
            <person name="Lipzen A."/>
            <person name="Mereny Z."/>
            <person name="Hegedus B."/>
            <person name="Baldrian P."/>
            <person name="Stursova M."/>
            <person name="Weitz H."/>
            <person name="Taylor A."/>
            <person name="Grigoriev I.V."/>
            <person name="Nagy L.G."/>
            <person name="Martin F."/>
            <person name="Kauserud H."/>
        </authorList>
    </citation>
    <scope>NUCLEOTIDE SEQUENCE</scope>
    <source>
        <strain evidence="1">CBHHK067</strain>
    </source>
</reference>
<sequence>MSGNHGLHATLPADIFKRDHRVERGIYRTVTSTYDRSLCPIYPLQRAIRASIKPAGFFHERIRHFWLGGHLDEEGVHEVLSVCSGVYSVALVKDVGPSALPSPNRAAYTSIWSTLFGDIQAPDLNHPMFAHLTHLGLFDETIQFTAVIKRVLATCSRLAVLIDMPPDLSAPAEWLYVDDPRLGFVGVVFTYSDYANDWAIGTHGSLDFWACGRVGREEKTGEIKPTLSFSLHLLSGY</sequence>
<protein>
    <submittedName>
        <fullName evidence="1">Uncharacterized protein</fullName>
    </submittedName>
</protein>